<dbReference type="InterPro" id="IPR004305">
    <property type="entry name" value="Thiaminase-2/PQQC"/>
</dbReference>
<feature type="domain" description="Thiaminase-2/PQQC" evidence="1">
    <location>
        <begin position="113"/>
        <end position="225"/>
    </location>
</feature>
<evidence type="ECO:0000313" key="2">
    <source>
        <dbReference type="EMBL" id="KTS97613.1"/>
    </source>
</evidence>
<sequence length="348" mass="39732">MKAEKKYELHANSLPLLLPGAEMIADSAGAILRVYGNEYTFSNESAELIKKTYPYLNGELKVEEISKEANAPAEDILVLLDYFCQEGVLIDVAIKGALSGSELVRLVKKESAFWRKHINNQPFWNRVHSGRCTKKEIQGWGIEFYHYVESANEYMANGVAYCRESIDIRQKLSAQYAEEADHGQIFLDGLEEDGLRPDLVINAMPLPSTRALINFLNETAMESTLVYASVFALMQSDGKDFNIETLNSYYDGLITDYPFAKGQFSAYLKHASIDARLGHQTSVFENLYDNDSVFSEKDVERVFYTLRQLTRHFILFYEYISQYYHSSKATLPRRSPQLHDFLNPESVV</sequence>
<dbReference type="AlphaFoldDB" id="A0AB34VF39"/>
<dbReference type="InterPro" id="IPR016084">
    <property type="entry name" value="Haem_Oase-like_multi-hlx"/>
</dbReference>
<name>A0AB34VF39_9GAMM</name>
<evidence type="ECO:0000313" key="3">
    <source>
        <dbReference type="Proteomes" id="UP000072520"/>
    </source>
</evidence>
<gene>
    <name evidence="2" type="ORF">RSA13_10955</name>
</gene>
<dbReference type="EMBL" id="LDSI01000014">
    <property type="protein sequence ID" value="KTS97613.1"/>
    <property type="molecule type" value="Genomic_DNA"/>
</dbReference>
<proteinExistence type="predicted"/>
<dbReference type="SUPFAM" id="SSF48613">
    <property type="entry name" value="Heme oxygenase-like"/>
    <property type="match status" value="1"/>
</dbReference>
<dbReference type="RefSeq" id="WP_058709266.1">
    <property type="nucleotide sequence ID" value="NZ_LDSI01000014.1"/>
</dbReference>
<dbReference type="Pfam" id="PF03070">
    <property type="entry name" value="TENA_THI-4"/>
    <property type="match status" value="1"/>
</dbReference>
<comment type="caution">
    <text evidence="2">The sequence shown here is derived from an EMBL/GenBank/DDBJ whole genome shotgun (WGS) entry which is preliminary data.</text>
</comment>
<evidence type="ECO:0000259" key="1">
    <source>
        <dbReference type="Pfam" id="PF03070"/>
    </source>
</evidence>
<reference evidence="2 3" key="1">
    <citation type="journal article" date="2016" name="Front. Microbiol.">
        <title>Genomic Resource of Rice Seed Associated Bacteria.</title>
        <authorList>
            <person name="Midha S."/>
            <person name="Bansal K."/>
            <person name="Sharma S."/>
            <person name="Kumar N."/>
            <person name="Patil P.P."/>
            <person name="Chaudhry V."/>
            <person name="Patil P.B."/>
        </authorList>
    </citation>
    <scope>NUCLEOTIDE SEQUENCE [LARGE SCALE GENOMIC DNA]</scope>
    <source>
        <strain evidence="2 3">RSA13</strain>
    </source>
</reference>
<accession>A0AB34VF39</accession>
<protein>
    <recommendedName>
        <fullName evidence="1">Thiaminase-2/PQQC domain-containing protein</fullName>
    </recommendedName>
</protein>
<organism evidence="2 3">
    <name type="scientific">Pantoea stewartii</name>
    <dbReference type="NCBI Taxonomy" id="66269"/>
    <lineage>
        <taxon>Bacteria</taxon>
        <taxon>Pseudomonadati</taxon>
        <taxon>Pseudomonadota</taxon>
        <taxon>Gammaproteobacteria</taxon>
        <taxon>Enterobacterales</taxon>
        <taxon>Erwiniaceae</taxon>
        <taxon>Pantoea</taxon>
    </lineage>
</organism>
<dbReference type="Proteomes" id="UP000072520">
    <property type="component" value="Unassembled WGS sequence"/>
</dbReference>
<dbReference type="Gene3D" id="1.20.910.10">
    <property type="entry name" value="Heme oxygenase-like"/>
    <property type="match status" value="1"/>
</dbReference>